<dbReference type="EMBL" id="LT607409">
    <property type="protein sequence ID" value="SCF00372.1"/>
    <property type="molecule type" value="Genomic_DNA"/>
</dbReference>
<reference evidence="2" key="1">
    <citation type="submission" date="2016-06" db="EMBL/GenBank/DDBJ databases">
        <authorList>
            <person name="Varghese N."/>
            <person name="Submissions Spin"/>
        </authorList>
    </citation>
    <scope>NUCLEOTIDE SEQUENCE [LARGE SCALE GENOMIC DNA]</scope>
    <source>
        <strain evidence="2">DSM 45160</strain>
    </source>
</reference>
<evidence type="ECO:0000313" key="1">
    <source>
        <dbReference type="EMBL" id="SCF00372.1"/>
    </source>
</evidence>
<name>A0A1C4WVW9_9ACTN</name>
<sequence length="71" mass="7796">MPSGPVRVNGSTFIQVILAETSHFPLVECGVDRLGFTDVGVSLALGYHEFAEPEWIKPRCGRLLTLPFLPL</sequence>
<keyword evidence="2" id="KW-1185">Reference proteome</keyword>
<gene>
    <name evidence="1" type="ORF">GA0070612_2908</name>
</gene>
<organism evidence="1 2">
    <name type="scientific">Micromonospora chokoriensis</name>
    <dbReference type="NCBI Taxonomy" id="356851"/>
    <lineage>
        <taxon>Bacteria</taxon>
        <taxon>Bacillati</taxon>
        <taxon>Actinomycetota</taxon>
        <taxon>Actinomycetes</taxon>
        <taxon>Micromonosporales</taxon>
        <taxon>Micromonosporaceae</taxon>
        <taxon>Micromonospora</taxon>
    </lineage>
</organism>
<evidence type="ECO:0000313" key="2">
    <source>
        <dbReference type="Proteomes" id="UP000198224"/>
    </source>
</evidence>
<dbReference type="Proteomes" id="UP000198224">
    <property type="component" value="Chromosome I"/>
</dbReference>
<protein>
    <submittedName>
        <fullName evidence="1">Uncharacterized protein</fullName>
    </submittedName>
</protein>
<proteinExistence type="predicted"/>
<accession>A0A1C4WVW9</accession>
<dbReference type="AlphaFoldDB" id="A0A1C4WVW9"/>